<dbReference type="GO" id="GO:0007608">
    <property type="term" value="P:sensory perception of smell"/>
    <property type="evidence" value="ECO:0007669"/>
    <property type="project" value="UniProtKB-ARBA"/>
</dbReference>
<sequence length="142" mass="16250">MRAAELCLISTCLLMLQLLPVYGGSADPDDFRKMTAGVRKKCIAETKATLEMIEGTEYGEFPDDNRLKCYFKCALEKFNMMDKNGRINYNLLKKMIPDPYKEIGNDMVDSCNEIDATDKCEKAFNFMRCMFNVNPMVNPILD</sequence>
<dbReference type="OrthoDB" id="5978988at2759"/>
<dbReference type="GO" id="GO:0005576">
    <property type="term" value="C:extracellular region"/>
    <property type="evidence" value="ECO:0007669"/>
    <property type="project" value="UniProtKB-SubCell"/>
</dbReference>
<feature type="signal peptide" evidence="4">
    <location>
        <begin position="1"/>
        <end position="26"/>
    </location>
</feature>
<feature type="chain" id="PRO_5005575384" evidence="4">
    <location>
        <begin position="27"/>
        <end position="142"/>
    </location>
</feature>
<dbReference type="EMBL" id="KQ414583">
    <property type="protein sequence ID" value="KOC70781.1"/>
    <property type="molecule type" value="Genomic_DNA"/>
</dbReference>
<dbReference type="STRING" id="597456.A0A0L7RJ56"/>
<evidence type="ECO:0000313" key="6">
    <source>
        <dbReference type="Proteomes" id="UP000053825"/>
    </source>
</evidence>
<dbReference type="FunFam" id="1.10.238.20:FF:000001">
    <property type="entry name" value="General odorant-binding protein lush"/>
    <property type="match status" value="1"/>
</dbReference>
<gene>
    <name evidence="5" type="ORF">WH47_06821</name>
</gene>
<dbReference type="Pfam" id="PF01395">
    <property type="entry name" value="PBP_GOBP"/>
    <property type="match status" value="1"/>
</dbReference>
<dbReference type="Proteomes" id="UP000053825">
    <property type="component" value="Unassembled WGS sequence"/>
</dbReference>
<accession>A0A0L7RJ56</accession>
<proteinExistence type="inferred from homology"/>
<evidence type="ECO:0000256" key="1">
    <source>
        <dbReference type="ARBA" id="ARBA00004613"/>
    </source>
</evidence>
<keyword evidence="6" id="KW-1185">Reference proteome</keyword>
<dbReference type="PANTHER" id="PTHR21364">
    <property type="entry name" value="GENERAL ODORANT-BINDING PROTEIN 19A"/>
    <property type="match status" value="1"/>
</dbReference>
<evidence type="ECO:0000313" key="5">
    <source>
        <dbReference type="EMBL" id="KOC70781.1"/>
    </source>
</evidence>
<dbReference type="Gene3D" id="1.10.238.20">
    <property type="entry name" value="Pheromone/general odorant binding protein domain"/>
    <property type="match status" value="1"/>
</dbReference>
<organism evidence="5 6">
    <name type="scientific">Habropoda laboriosa</name>
    <dbReference type="NCBI Taxonomy" id="597456"/>
    <lineage>
        <taxon>Eukaryota</taxon>
        <taxon>Metazoa</taxon>
        <taxon>Ecdysozoa</taxon>
        <taxon>Arthropoda</taxon>
        <taxon>Hexapoda</taxon>
        <taxon>Insecta</taxon>
        <taxon>Pterygota</taxon>
        <taxon>Neoptera</taxon>
        <taxon>Endopterygota</taxon>
        <taxon>Hymenoptera</taxon>
        <taxon>Apocrita</taxon>
        <taxon>Aculeata</taxon>
        <taxon>Apoidea</taxon>
        <taxon>Anthophila</taxon>
        <taxon>Apidae</taxon>
        <taxon>Habropoda</taxon>
    </lineage>
</organism>
<dbReference type="InterPro" id="IPR036728">
    <property type="entry name" value="PBP_GOBP_sf"/>
</dbReference>
<keyword evidence="3" id="KW-0964">Secreted</keyword>
<comment type="subcellular location">
    <subcellularLocation>
        <location evidence="1">Secreted</location>
    </subcellularLocation>
</comment>
<keyword evidence="4" id="KW-0732">Signal</keyword>
<dbReference type="PANTHER" id="PTHR21364:SF2">
    <property type="entry name" value="GENERAL ODORANT-BINDING PROTEIN 19A"/>
    <property type="match status" value="1"/>
</dbReference>
<evidence type="ECO:0000256" key="4">
    <source>
        <dbReference type="SAM" id="SignalP"/>
    </source>
</evidence>
<evidence type="ECO:0000256" key="3">
    <source>
        <dbReference type="ARBA" id="ARBA00022525"/>
    </source>
</evidence>
<protein>
    <submittedName>
        <fullName evidence="5">Pheromone-binding protein-related protein 1</fullName>
    </submittedName>
</protein>
<dbReference type="SMART" id="SM00708">
    <property type="entry name" value="PhBP"/>
    <property type="match status" value="1"/>
</dbReference>
<dbReference type="GO" id="GO:0005549">
    <property type="term" value="F:odorant binding"/>
    <property type="evidence" value="ECO:0007669"/>
    <property type="project" value="InterPro"/>
</dbReference>
<comment type="similarity">
    <text evidence="2">Belongs to the PBP/GOBP family.</text>
</comment>
<name>A0A0L7RJ56_9HYME</name>
<evidence type="ECO:0000256" key="2">
    <source>
        <dbReference type="ARBA" id="ARBA00008098"/>
    </source>
</evidence>
<dbReference type="AlphaFoldDB" id="A0A0L7RJ56"/>
<reference evidence="5 6" key="1">
    <citation type="submission" date="2015-07" db="EMBL/GenBank/DDBJ databases">
        <title>The genome of Habropoda laboriosa.</title>
        <authorList>
            <person name="Pan H."/>
            <person name="Kapheim K."/>
        </authorList>
    </citation>
    <scope>NUCLEOTIDE SEQUENCE [LARGE SCALE GENOMIC DNA]</scope>
    <source>
        <strain evidence="5">0110345459</strain>
    </source>
</reference>
<dbReference type="SUPFAM" id="SSF47565">
    <property type="entry name" value="Insect pheromone/odorant-binding proteins"/>
    <property type="match status" value="1"/>
</dbReference>
<dbReference type="CDD" id="cd23992">
    <property type="entry name" value="PBP_GOBP"/>
    <property type="match status" value="1"/>
</dbReference>
<dbReference type="InterPro" id="IPR006170">
    <property type="entry name" value="PBP/GOBP"/>
</dbReference>